<organism evidence="2 3">
    <name type="scientific">Microbacterium gilvum</name>
    <dbReference type="NCBI Taxonomy" id="1336204"/>
    <lineage>
        <taxon>Bacteria</taxon>
        <taxon>Bacillati</taxon>
        <taxon>Actinomycetota</taxon>
        <taxon>Actinomycetes</taxon>
        <taxon>Micrococcales</taxon>
        <taxon>Microbacteriaceae</taxon>
        <taxon>Microbacterium</taxon>
    </lineage>
</organism>
<sequence length="213" mass="21855">MLGPTGRGEPVGDADVVLLCVPDSAIASAARNLSGHRGLIGHTSGATPLDDVDLGVHPLQTFTGSEEPSVFHGIACAVAGRDDDALAVAARIAELLGARPVAIDDARRAGYHAAASIASNFLVTLQDTAERVAVSSGIDAPTARAMLAPLVRQTIENWAALGPAAALTGPVARGDSDTVARQRQAVAEVPELLPLFDELCARTADLSQRKDVA</sequence>
<dbReference type="SUPFAM" id="SSF51735">
    <property type="entry name" value="NAD(P)-binding Rossmann-fold domains"/>
    <property type="match status" value="1"/>
</dbReference>
<dbReference type="InterPro" id="IPR018931">
    <property type="entry name" value="DUF2520"/>
</dbReference>
<feature type="domain" description="DUF2520" evidence="1">
    <location>
        <begin position="74"/>
        <end position="202"/>
    </location>
</feature>
<evidence type="ECO:0000313" key="3">
    <source>
        <dbReference type="Proteomes" id="UP001501645"/>
    </source>
</evidence>
<dbReference type="Proteomes" id="UP001501645">
    <property type="component" value="Unassembled WGS sequence"/>
</dbReference>
<protein>
    <recommendedName>
        <fullName evidence="1">DUF2520 domain-containing protein</fullName>
    </recommendedName>
</protein>
<reference evidence="3" key="1">
    <citation type="journal article" date="2019" name="Int. J. Syst. Evol. Microbiol.">
        <title>The Global Catalogue of Microorganisms (GCM) 10K type strain sequencing project: providing services to taxonomists for standard genome sequencing and annotation.</title>
        <authorList>
            <consortium name="The Broad Institute Genomics Platform"/>
            <consortium name="The Broad Institute Genome Sequencing Center for Infectious Disease"/>
            <person name="Wu L."/>
            <person name="Ma J."/>
        </authorList>
    </citation>
    <scope>NUCLEOTIDE SEQUENCE [LARGE SCALE GENOMIC DNA]</scope>
    <source>
        <strain evidence="3">JCM 18537</strain>
    </source>
</reference>
<dbReference type="SUPFAM" id="SSF48179">
    <property type="entry name" value="6-phosphogluconate dehydrogenase C-terminal domain-like"/>
    <property type="match status" value="1"/>
</dbReference>
<dbReference type="PANTHER" id="PTHR40459:SF1">
    <property type="entry name" value="CONSERVED HYPOTHETICAL ALANINE AND LEUCINE RICH PROTEIN"/>
    <property type="match status" value="1"/>
</dbReference>
<proteinExistence type="predicted"/>
<name>A0ABP9A429_9MICO</name>
<dbReference type="Gene3D" id="1.10.1040.20">
    <property type="entry name" value="ProC-like, C-terminal domain"/>
    <property type="match status" value="1"/>
</dbReference>
<dbReference type="InterPro" id="IPR036291">
    <property type="entry name" value="NAD(P)-bd_dom_sf"/>
</dbReference>
<dbReference type="EMBL" id="BAABKO010000002">
    <property type="protein sequence ID" value="GAA4772572.1"/>
    <property type="molecule type" value="Genomic_DNA"/>
</dbReference>
<dbReference type="InterPro" id="IPR008927">
    <property type="entry name" value="6-PGluconate_DH-like_C_sf"/>
</dbReference>
<keyword evidence="3" id="KW-1185">Reference proteome</keyword>
<dbReference type="InterPro" id="IPR037108">
    <property type="entry name" value="TM1727-like_C_sf"/>
</dbReference>
<dbReference type="Pfam" id="PF10728">
    <property type="entry name" value="DUF2520"/>
    <property type="match status" value="1"/>
</dbReference>
<evidence type="ECO:0000259" key="1">
    <source>
        <dbReference type="Pfam" id="PF10728"/>
    </source>
</evidence>
<dbReference type="Gene3D" id="3.40.50.720">
    <property type="entry name" value="NAD(P)-binding Rossmann-like Domain"/>
    <property type="match status" value="1"/>
</dbReference>
<evidence type="ECO:0000313" key="2">
    <source>
        <dbReference type="EMBL" id="GAA4772572.1"/>
    </source>
</evidence>
<gene>
    <name evidence="2" type="ORF">GCM10023351_15960</name>
</gene>
<dbReference type="PANTHER" id="PTHR40459">
    <property type="entry name" value="CONSERVED HYPOTHETICAL ALANINE AND LEUCINE RICH PROTEIN"/>
    <property type="match status" value="1"/>
</dbReference>
<accession>A0ABP9A429</accession>
<comment type="caution">
    <text evidence="2">The sequence shown here is derived from an EMBL/GenBank/DDBJ whole genome shotgun (WGS) entry which is preliminary data.</text>
</comment>